<dbReference type="Gene3D" id="2.40.50.100">
    <property type="match status" value="2"/>
</dbReference>
<organism evidence="4 5">
    <name type="scientific">Brevibacillus thermoruber</name>
    <dbReference type="NCBI Taxonomy" id="33942"/>
    <lineage>
        <taxon>Bacteria</taxon>
        <taxon>Bacillati</taxon>
        <taxon>Bacillota</taxon>
        <taxon>Bacilli</taxon>
        <taxon>Bacillales</taxon>
        <taxon>Paenibacillaceae</taxon>
        <taxon>Brevibacillus</taxon>
    </lineage>
</organism>
<keyword evidence="2" id="KW-0812">Transmembrane</keyword>
<dbReference type="Pfam" id="PF25881">
    <property type="entry name" value="HH_YBHG"/>
    <property type="match status" value="1"/>
</dbReference>
<feature type="transmembrane region" description="Helical" evidence="2">
    <location>
        <begin position="6"/>
        <end position="25"/>
    </location>
</feature>
<dbReference type="PANTHER" id="PTHR30438">
    <property type="entry name" value="36 KDA ANTIGEN-RELATED"/>
    <property type="match status" value="1"/>
</dbReference>
<keyword evidence="2" id="KW-1133">Transmembrane helix</keyword>
<dbReference type="Proteomes" id="UP001151071">
    <property type="component" value="Unassembled WGS sequence"/>
</dbReference>
<evidence type="ECO:0000313" key="4">
    <source>
        <dbReference type="EMBL" id="MDA5108549.1"/>
    </source>
</evidence>
<dbReference type="SUPFAM" id="SSF111369">
    <property type="entry name" value="HlyD-like secretion proteins"/>
    <property type="match status" value="2"/>
</dbReference>
<dbReference type="SUPFAM" id="SSF56954">
    <property type="entry name" value="Outer membrane efflux proteins (OEP)"/>
    <property type="match status" value="1"/>
</dbReference>
<proteinExistence type="predicted"/>
<keyword evidence="2" id="KW-0472">Membrane</keyword>
<keyword evidence="1" id="KW-0175">Coiled coil</keyword>
<keyword evidence="5" id="KW-1185">Reference proteome</keyword>
<sequence length="396" mass="42101">MNKRAWIGIAGFLTGIVVLGTYLLGPGAVNVAGQRGTQLTGVVEGTEVDLSFKMGGSIAEIAVKEGDEVKAGQLVATLNSDELLAKREQAEAAYRLALVRLEQAKKGVAITDSTVSAQVEQAKAAVDAAKAQYEASKNGARSEEVAQLKAKLQAAQTAKDIAATQLERMKKLFADGAVPQAKVEEAQMQYEQAEAELKATNEQLKMAQSGARQEQLEAAKAQWEQAKAAYNQAVASRGQVGVKQLDVRSAEAGVQQAKGALDEIDAYLKNTKLTAPVDGIVKSVAVQKGELVAQGYTVVTLQAKTDNYVKFYVDEYALSTVKVGDKAALHVPALNRDVEAKIVSVAPAADFAVKKATQELGDRDIRSFQVKMTVTDPELRPGLTVEWNVEGAGVGE</sequence>
<evidence type="ECO:0000313" key="5">
    <source>
        <dbReference type="Proteomes" id="UP001151071"/>
    </source>
</evidence>
<evidence type="ECO:0000256" key="2">
    <source>
        <dbReference type="SAM" id="Phobius"/>
    </source>
</evidence>
<dbReference type="InterPro" id="IPR059052">
    <property type="entry name" value="HH_YbhG-like"/>
</dbReference>
<feature type="domain" description="YbhG-like alpha-helical hairpin" evidence="3">
    <location>
        <begin position="112"/>
        <end position="233"/>
    </location>
</feature>
<feature type="coiled-coil region" evidence="1">
    <location>
        <begin position="119"/>
        <end position="233"/>
    </location>
</feature>
<dbReference type="PANTHER" id="PTHR30438:SF1">
    <property type="entry name" value="36 KDA ANTIGEN"/>
    <property type="match status" value="1"/>
</dbReference>
<evidence type="ECO:0000259" key="3">
    <source>
        <dbReference type="Pfam" id="PF25881"/>
    </source>
</evidence>
<dbReference type="AlphaFoldDB" id="A0A9X3TQI4"/>
<protein>
    <submittedName>
        <fullName evidence="4">HlyD family efflux transporter periplasmic adaptor subunit</fullName>
    </submittedName>
</protein>
<comment type="caution">
    <text evidence="4">The sequence shown here is derived from an EMBL/GenBank/DDBJ whole genome shotgun (WGS) entry which is preliminary data.</text>
</comment>
<gene>
    <name evidence="4" type="ORF">O3V59_09260</name>
</gene>
<dbReference type="Gene3D" id="1.10.287.470">
    <property type="entry name" value="Helix hairpin bin"/>
    <property type="match status" value="1"/>
</dbReference>
<dbReference type="EMBL" id="JAPYYP010000008">
    <property type="protein sequence ID" value="MDA5108549.1"/>
    <property type="molecule type" value="Genomic_DNA"/>
</dbReference>
<dbReference type="RefSeq" id="WP_271139992.1">
    <property type="nucleotide sequence ID" value="NZ_JAPYYP010000008.1"/>
</dbReference>
<reference evidence="4" key="1">
    <citation type="submission" date="2022-12" db="EMBL/GenBank/DDBJ databases">
        <title>Draft genome sequence of the thermophilic strain Brevibacillus thermoruber HT42, isolated from Los Humeros, Puebla, Mexico, with biotechnological potential.</title>
        <authorList>
            <person name="Lara Sanchez J."/>
            <person name="Solis Palacios R."/>
            <person name="Bustos Baena A.S."/>
            <person name="Ruz Baez A.E."/>
            <person name="Espinosa Luna G."/>
            <person name="Oliart Ros R.M."/>
        </authorList>
    </citation>
    <scope>NUCLEOTIDE SEQUENCE</scope>
    <source>
        <strain evidence="4">HT42</strain>
    </source>
</reference>
<name>A0A9X3TQI4_9BACL</name>
<dbReference type="Gene3D" id="2.40.30.170">
    <property type="match status" value="1"/>
</dbReference>
<evidence type="ECO:0000256" key="1">
    <source>
        <dbReference type="SAM" id="Coils"/>
    </source>
</evidence>
<accession>A0A9X3TQI4</accession>